<feature type="signal peptide" evidence="1">
    <location>
        <begin position="1"/>
        <end position="18"/>
    </location>
</feature>
<protein>
    <recommendedName>
        <fullName evidence="4">Signal peptide-containing protein</fullName>
    </recommendedName>
</protein>
<keyword evidence="1" id="KW-0732">Signal</keyword>
<reference evidence="3" key="1">
    <citation type="submission" date="2017-05" db="EMBL/GenBank/DDBJ databases">
        <authorList>
            <person name="Song R."/>
            <person name="Chenine A.L."/>
            <person name="Ruprecht R.M."/>
        </authorList>
    </citation>
    <scope>NUCLEOTIDE SEQUENCE [LARGE SCALE GENOMIC DNA]</scope>
</reference>
<evidence type="ECO:0000313" key="2">
    <source>
        <dbReference type="EMBL" id="SMR58604.1"/>
    </source>
</evidence>
<dbReference type="Proteomes" id="UP000245764">
    <property type="component" value="Chromosome 9"/>
</dbReference>
<sequence length="289" mass="30257">MRISATLSIVALCHLATARISGIAAPFVIAPDSAFNVTILTENYIQSVKDISASFALSSTAADGFLGVEYLGSFYLGPKNSNILTNITLEVTAPSTTNAKFLTAAITSLYGASNGPVTEQFSVPITFGDETSEETTVSRDRSNICSTAAAPASSSASAMGPRATPSCTFPTMTNTLIQLSLVRAEGLINNIIQNDNRTGTQNLGELNGVLGDVTRAVLPSGQSCNNEPTGPWPPLSPADSQARAVQILRDTEGGLIALQGAVLECDKATAVSVLCRVLHLVDYLDTYYT</sequence>
<evidence type="ECO:0000313" key="3">
    <source>
        <dbReference type="Proteomes" id="UP000245764"/>
    </source>
</evidence>
<dbReference type="EMBL" id="LT854261">
    <property type="protein sequence ID" value="SMR58604.1"/>
    <property type="molecule type" value="Genomic_DNA"/>
</dbReference>
<proteinExistence type="predicted"/>
<accession>A0A2H1GYF5</accession>
<dbReference type="Pfam" id="PF19271">
    <property type="entry name" value="Nis1"/>
    <property type="match status" value="1"/>
</dbReference>
<dbReference type="InterPro" id="IPR045469">
    <property type="entry name" value="Nis1"/>
</dbReference>
<name>A0A2H1GYF5_ZYMTR</name>
<dbReference type="AlphaFoldDB" id="A0A2H1GYF5"/>
<evidence type="ECO:0008006" key="4">
    <source>
        <dbReference type="Google" id="ProtNLM"/>
    </source>
</evidence>
<organism evidence="2 3">
    <name type="scientific">Zymoseptoria tritici ST99CH_1E4</name>
    <dbReference type="NCBI Taxonomy" id="1276532"/>
    <lineage>
        <taxon>Eukaryota</taxon>
        <taxon>Fungi</taxon>
        <taxon>Dikarya</taxon>
        <taxon>Ascomycota</taxon>
        <taxon>Pezizomycotina</taxon>
        <taxon>Dothideomycetes</taxon>
        <taxon>Dothideomycetidae</taxon>
        <taxon>Mycosphaerellales</taxon>
        <taxon>Mycosphaerellaceae</taxon>
        <taxon>Zymoseptoria</taxon>
    </lineage>
</organism>
<gene>
    <name evidence="2" type="ORF">ZT1E4_G9339</name>
</gene>
<evidence type="ECO:0000256" key="1">
    <source>
        <dbReference type="SAM" id="SignalP"/>
    </source>
</evidence>
<feature type="chain" id="PRO_5013735892" description="Signal peptide-containing protein" evidence="1">
    <location>
        <begin position="19"/>
        <end position="289"/>
    </location>
</feature>